<comment type="caution">
    <text evidence="1">The sequence shown here is derived from an EMBL/GenBank/DDBJ whole genome shotgun (WGS) entry which is preliminary data.</text>
</comment>
<protein>
    <submittedName>
        <fullName evidence="1">Uncharacterized protein</fullName>
    </submittedName>
</protein>
<organism evidence="1">
    <name type="scientific">marine sediment metagenome</name>
    <dbReference type="NCBI Taxonomy" id="412755"/>
    <lineage>
        <taxon>unclassified sequences</taxon>
        <taxon>metagenomes</taxon>
        <taxon>ecological metagenomes</taxon>
    </lineage>
</organism>
<dbReference type="AlphaFoldDB" id="A0A0F9QM82"/>
<proteinExistence type="predicted"/>
<evidence type="ECO:0000313" key="1">
    <source>
        <dbReference type="EMBL" id="KKN43559.1"/>
    </source>
</evidence>
<name>A0A0F9QM82_9ZZZZ</name>
<accession>A0A0F9QM82</accession>
<gene>
    <name evidence="1" type="ORF">LCGC14_0702060</name>
</gene>
<dbReference type="EMBL" id="LAZR01001504">
    <property type="protein sequence ID" value="KKN43559.1"/>
    <property type="molecule type" value="Genomic_DNA"/>
</dbReference>
<reference evidence="1" key="1">
    <citation type="journal article" date="2015" name="Nature">
        <title>Complex archaea that bridge the gap between prokaryotes and eukaryotes.</title>
        <authorList>
            <person name="Spang A."/>
            <person name="Saw J.H."/>
            <person name="Jorgensen S.L."/>
            <person name="Zaremba-Niedzwiedzka K."/>
            <person name="Martijn J."/>
            <person name="Lind A.E."/>
            <person name="van Eijk R."/>
            <person name="Schleper C."/>
            <person name="Guy L."/>
            <person name="Ettema T.J."/>
        </authorList>
    </citation>
    <scope>NUCLEOTIDE SEQUENCE</scope>
</reference>
<sequence length="164" mass="18553">MSDTKYIYVRDEAPVVLDKNGEPKKDDDGNLVASRGFPVGCFAYRAIPARKNGREIGVILRYGYSVFNPNDKFDRNDARVIAEYRLITNCRAVYVASTYLNANDLLAKVLSKTYFTEIHQWAESIAGKRVPLSMRFREACKRMAKSLLTESVVSHCSAFKKEVA</sequence>